<keyword evidence="11" id="KW-1015">Disulfide bond</keyword>
<dbReference type="Pfam" id="PF20684">
    <property type="entry name" value="Fung_rhodopsin"/>
    <property type="match status" value="1"/>
</dbReference>
<evidence type="ECO:0000256" key="9">
    <source>
        <dbReference type="ARBA" id="ARBA00022989"/>
    </source>
</evidence>
<feature type="transmembrane region" description="Helical" evidence="14">
    <location>
        <begin position="266"/>
        <end position="288"/>
    </location>
</feature>
<keyword evidence="8" id="KW-0732">Signal</keyword>
<reference evidence="18" key="1">
    <citation type="submission" date="2016-02" db="EMBL/GenBank/DDBJ databases">
        <title>Draft genome sequence of Microdochium bolleyi, a fungal endophyte of beachgrass.</title>
        <authorList>
            <consortium name="DOE Joint Genome Institute"/>
            <person name="David A.S."/>
            <person name="May G."/>
            <person name="Haridas S."/>
            <person name="Lim J."/>
            <person name="Wang M."/>
            <person name="Labutti K."/>
            <person name="Lipzen A."/>
            <person name="Barry K."/>
            <person name="Grigoriev I.V."/>
        </authorList>
    </citation>
    <scope>NUCLEOTIDE SEQUENCE [LARGE SCALE GENOMIC DNA]</scope>
    <source>
        <strain evidence="18">J235TASD1</strain>
    </source>
</reference>
<feature type="non-terminal residue" evidence="17">
    <location>
        <position position="326"/>
    </location>
</feature>
<keyword evidence="18" id="KW-1185">Reference proteome</keyword>
<keyword evidence="12" id="KW-0449">Lipoprotein</keyword>
<dbReference type="InterPro" id="IPR052337">
    <property type="entry name" value="SAT4-like"/>
</dbReference>
<dbReference type="EMBL" id="KQ964276">
    <property type="protein sequence ID" value="KXJ85732.1"/>
    <property type="molecule type" value="Genomic_DNA"/>
</dbReference>
<evidence type="ECO:0000256" key="6">
    <source>
        <dbReference type="ARBA" id="ARBA00022622"/>
    </source>
</evidence>
<keyword evidence="6" id="KW-0336">GPI-anchor</keyword>
<accession>A0A136IL96</accession>
<feature type="transmembrane region" description="Helical" evidence="14">
    <location>
        <begin position="182"/>
        <end position="211"/>
    </location>
</feature>
<evidence type="ECO:0000256" key="13">
    <source>
        <dbReference type="ARBA" id="ARBA00038359"/>
    </source>
</evidence>
<dbReference type="PANTHER" id="PTHR33048:SF47">
    <property type="entry name" value="INTEGRAL MEMBRANE PROTEIN-RELATED"/>
    <property type="match status" value="1"/>
</dbReference>
<evidence type="ECO:0000256" key="14">
    <source>
        <dbReference type="SAM" id="Phobius"/>
    </source>
</evidence>
<keyword evidence="10 14" id="KW-0472">Membrane</keyword>
<feature type="transmembrane region" description="Helical" evidence="14">
    <location>
        <begin position="146"/>
        <end position="170"/>
    </location>
</feature>
<evidence type="ECO:0000259" key="15">
    <source>
        <dbReference type="Pfam" id="PF05730"/>
    </source>
</evidence>
<dbReference type="Proteomes" id="UP000070501">
    <property type="component" value="Unassembled WGS sequence"/>
</dbReference>
<protein>
    <submittedName>
        <fullName evidence="17">Uncharacterized protein</fullName>
    </submittedName>
</protein>
<keyword evidence="7 14" id="KW-0812">Transmembrane</keyword>
<dbReference type="InterPro" id="IPR049326">
    <property type="entry name" value="Rhodopsin_dom_fungi"/>
</dbReference>
<keyword evidence="5" id="KW-0964">Secreted</keyword>
<feature type="transmembrane region" description="Helical" evidence="14">
    <location>
        <begin position="231"/>
        <end position="254"/>
    </location>
</feature>
<sequence length="326" mass="36180">LQCFVNNTAAVGCTIGDVACLCSKVSLLQDLLTPCIKASCPTVQQLKTQAFSMASCGIEPEDKGPFILGVSWTLFALASIAVMLRIAGRVLPQISTGPLGWDDGTISVTLIVMLVLQIFIMKGTDIALGKDIWILTPPIITEGLKLFYIAEFLFTLAASSTKVAVLCLYLRIFPNRDFRMPCYIMLVATVLYFLTFTITSAMICQPTSYYWHEWNSEEASMGKCGNISAHIISSFVISAIMDLIVFIMPIPQFLKLQMSRKKRLGLCALFLTGLFVTICSIIRTVMYIQNYASWNGTKDFVWHILWTLVELNLAIICACVPSLWSM</sequence>
<dbReference type="OrthoDB" id="2496787at2759"/>
<evidence type="ECO:0000256" key="8">
    <source>
        <dbReference type="ARBA" id="ARBA00022729"/>
    </source>
</evidence>
<gene>
    <name evidence="17" type="ORF">Micbo1qcDRAFT_107182</name>
</gene>
<evidence type="ECO:0000256" key="2">
    <source>
        <dbReference type="ARBA" id="ARBA00004589"/>
    </source>
</evidence>
<feature type="transmembrane region" description="Helical" evidence="14">
    <location>
        <begin position="99"/>
        <end position="120"/>
    </location>
</feature>
<name>A0A136IL96_9PEZI</name>
<keyword evidence="6" id="KW-0325">Glycoprotein</keyword>
<evidence type="ECO:0000256" key="11">
    <source>
        <dbReference type="ARBA" id="ARBA00023157"/>
    </source>
</evidence>
<feature type="non-terminal residue" evidence="17">
    <location>
        <position position="1"/>
    </location>
</feature>
<feature type="domain" description="Rhodopsin" evidence="16">
    <location>
        <begin position="94"/>
        <end position="325"/>
    </location>
</feature>
<comment type="similarity">
    <text evidence="13">Belongs to the SAT4 family.</text>
</comment>
<evidence type="ECO:0000256" key="10">
    <source>
        <dbReference type="ARBA" id="ARBA00023136"/>
    </source>
</evidence>
<feature type="transmembrane region" description="Helical" evidence="14">
    <location>
        <begin position="66"/>
        <end position="87"/>
    </location>
</feature>
<keyword evidence="9 14" id="KW-1133">Transmembrane helix</keyword>
<comment type="subcellular location">
    <subcellularLocation>
        <location evidence="2">Membrane</location>
        <topology evidence="2">Lipid-anchor</topology>
        <topology evidence="2">GPI-anchor</topology>
    </subcellularLocation>
    <subcellularLocation>
        <location evidence="1">Membrane</location>
        <topology evidence="1">Multi-pass membrane protein</topology>
    </subcellularLocation>
    <subcellularLocation>
        <location evidence="3">Secreted</location>
    </subcellularLocation>
</comment>
<feature type="transmembrane region" description="Helical" evidence="14">
    <location>
        <begin position="300"/>
        <end position="324"/>
    </location>
</feature>
<dbReference type="InterPro" id="IPR008427">
    <property type="entry name" value="Extracellular_membr_CFEM_dom"/>
</dbReference>
<dbReference type="AlphaFoldDB" id="A0A136IL96"/>
<evidence type="ECO:0000256" key="1">
    <source>
        <dbReference type="ARBA" id="ARBA00004141"/>
    </source>
</evidence>
<dbReference type="PANTHER" id="PTHR33048">
    <property type="entry name" value="PTH11-LIKE INTEGRAL MEMBRANE PROTEIN (AFU_ORTHOLOGUE AFUA_5G11245)"/>
    <property type="match status" value="1"/>
</dbReference>
<evidence type="ECO:0000313" key="18">
    <source>
        <dbReference type="Proteomes" id="UP000070501"/>
    </source>
</evidence>
<evidence type="ECO:0000256" key="4">
    <source>
        <dbReference type="ARBA" id="ARBA00010031"/>
    </source>
</evidence>
<dbReference type="GO" id="GO:0005576">
    <property type="term" value="C:extracellular region"/>
    <property type="evidence" value="ECO:0007669"/>
    <property type="project" value="UniProtKB-SubCell"/>
</dbReference>
<dbReference type="Pfam" id="PF05730">
    <property type="entry name" value="CFEM"/>
    <property type="match status" value="1"/>
</dbReference>
<evidence type="ECO:0000313" key="17">
    <source>
        <dbReference type="EMBL" id="KXJ85732.1"/>
    </source>
</evidence>
<evidence type="ECO:0000256" key="3">
    <source>
        <dbReference type="ARBA" id="ARBA00004613"/>
    </source>
</evidence>
<evidence type="ECO:0000259" key="16">
    <source>
        <dbReference type="Pfam" id="PF20684"/>
    </source>
</evidence>
<feature type="domain" description="CFEM" evidence="15">
    <location>
        <begin position="2"/>
        <end position="56"/>
    </location>
</feature>
<evidence type="ECO:0000256" key="12">
    <source>
        <dbReference type="ARBA" id="ARBA00023288"/>
    </source>
</evidence>
<proteinExistence type="inferred from homology"/>
<dbReference type="GO" id="GO:0098552">
    <property type="term" value="C:side of membrane"/>
    <property type="evidence" value="ECO:0007669"/>
    <property type="project" value="UniProtKB-KW"/>
</dbReference>
<evidence type="ECO:0000256" key="7">
    <source>
        <dbReference type="ARBA" id="ARBA00022692"/>
    </source>
</evidence>
<evidence type="ECO:0000256" key="5">
    <source>
        <dbReference type="ARBA" id="ARBA00022525"/>
    </source>
</evidence>
<dbReference type="InParanoid" id="A0A136IL96"/>
<organism evidence="17 18">
    <name type="scientific">Microdochium bolleyi</name>
    <dbReference type="NCBI Taxonomy" id="196109"/>
    <lineage>
        <taxon>Eukaryota</taxon>
        <taxon>Fungi</taxon>
        <taxon>Dikarya</taxon>
        <taxon>Ascomycota</taxon>
        <taxon>Pezizomycotina</taxon>
        <taxon>Sordariomycetes</taxon>
        <taxon>Xylariomycetidae</taxon>
        <taxon>Xylariales</taxon>
        <taxon>Microdochiaceae</taxon>
        <taxon>Microdochium</taxon>
    </lineage>
</organism>
<comment type="similarity">
    <text evidence="4">Belongs to the RBT5 family.</text>
</comment>